<dbReference type="OrthoDB" id="7257484at2"/>
<evidence type="ECO:0000313" key="2">
    <source>
        <dbReference type="EMBL" id="TXC69872.1"/>
    </source>
</evidence>
<proteinExistence type="predicted"/>
<dbReference type="EMBL" id="VOQR01000001">
    <property type="protein sequence ID" value="TXC69872.1"/>
    <property type="molecule type" value="Genomic_DNA"/>
</dbReference>
<evidence type="ECO:0000313" key="3">
    <source>
        <dbReference type="Proteomes" id="UP000321250"/>
    </source>
</evidence>
<sequence>MTEFKRRIFYIGGFDPRGVRFYYHLLKEQVARYAAKTGEDVSVSPRQKASTIRSDWSVRNATQDVTTDYTFLRWEDIVQQAWIKNPLQLVTRGARTYLAHIRHLDFKWARALPNGPLVTMFYPPILAVVIPLLIAVPLALIGSIWLSWWIALLGGLAIGIAAAIPILGLIRVPWLMRFFIFNSELCTGEGTPELQARLDAFADAMDAGIDGDEDEILLVSHSNGSIIAMLALDRLFERRGGTLPAQFAVLTYGHSIPLVAGRRDATTFRRRLANIAARDFHWVDVGSPPDGAAFHGVNPMVTVAMDPKPRMDLLNPRFYRFYDAANYKTGFASKYEIHFDYLRVGDRVSPIDLPSVTASRRPIAAAVAAFRDIP</sequence>
<feature type="transmembrane region" description="Helical" evidence="1">
    <location>
        <begin position="117"/>
        <end position="140"/>
    </location>
</feature>
<keyword evidence="1" id="KW-0812">Transmembrane</keyword>
<keyword evidence="1" id="KW-1133">Transmembrane helix</keyword>
<evidence type="ECO:0008006" key="4">
    <source>
        <dbReference type="Google" id="ProtNLM"/>
    </source>
</evidence>
<evidence type="ECO:0000256" key="1">
    <source>
        <dbReference type="SAM" id="Phobius"/>
    </source>
</evidence>
<gene>
    <name evidence="2" type="ORF">FSB78_02035</name>
</gene>
<name>A0A5C6UAT2_9SPHN</name>
<organism evidence="2 3">
    <name type="scientific">Sphingomonas ginsenosidivorax</name>
    <dbReference type="NCBI Taxonomy" id="862135"/>
    <lineage>
        <taxon>Bacteria</taxon>
        <taxon>Pseudomonadati</taxon>
        <taxon>Pseudomonadota</taxon>
        <taxon>Alphaproteobacteria</taxon>
        <taxon>Sphingomonadales</taxon>
        <taxon>Sphingomonadaceae</taxon>
        <taxon>Sphingomonas</taxon>
    </lineage>
</organism>
<accession>A0A5C6UAT2</accession>
<dbReference type="AlphaFoldDB" id="A0A5C6UAT2"/>
<keyword evidence="1" id="KW-0472">Membrane</keyword>
<keyword evidence="3" id="KW-1185">Reference proteome</keyword>
<dbReference type="RefSeq" id="WP_147079543.1">
    <property type="nucleotide sequence ID" value="NZ_VOQR01000001.1"/>
</dbReference>
<feature type="transmembrane region" description="Helical" evidence="1">
    <location>
        <begin position="146"/>
        <end position="170"/>
    </location>
</feature>
<dbReference type="Proteomes" id="UP000321250">
    <property type="component" value="Unassembled WGS sequence"/>
</dbReference>
<reference evidence="2 3" key="1">
    <citation type="journal article" date="2013" name="Antonie Van Leeuwenhoek">
        <title>Sphingomonas ginsenosidivorax sp. nov., with the ability to transform ginsenosides.</title>
        <authorList>
            <person name="Jin X.F."/>
            <person name="Kim J.K."/>
            <person name="Liu Q.M."/>
            <person name="Kang M.S."/>
            <person name="He D."/>
            <person name="Jin F.X."/>
            <person name="Kim S.C."/>
            <person name="Im W.T."/>
        </authorList>
    </citation>
    <scope>NUCLEOTIDE SEQUENCE [LARGE SCALE GENOMIC DNA]</scope>
    <source>
        <strain evidence="2 3">KHI67</strain>
    </source>
</reference>
<comment type="caution">
    <text evidence="2">The sequence shown here is derived from an EMBL/GenBank/DDBJ whole genome shotgun (WGS) entry which is preliminary data.</text>
</comment>
<protein>
    <recommendedName>
        <fullName evidence="4">Alpha/beta hydrolase</fullName>
    </recommendedName>
</protein>